<accession>A0A7G2CA26</accession>
<reference evidence="4 5" key="1">
    <citation type="submission" date="2020-08" db="EMBL/GenBank/DDBJ databases">
        <authorList>
            <person name="Newling K."/>
            <person name="Davey J."/>
            <person name="Forrester S."/>
        </authorList>
    </citation>
    <scope>NUCLEOTIDE SEQUENCE [LARGE SCALE GENOMIC DNA]</scope>
    <source>
        <strain evidence="5">Crithidia deanei Carvalho (ATCC PRA-265)</strain>
    </source>
</reference>
<name>A0A7G2CA26_9TRYP</name>
<dbReference type="Gene3D" id="1.25.40.10">
    <property type="entry name" value="Tetratricopeptide repeat domain"/>
    <property type="match status" value="2"/>
</dbReference>
<dbReference type="PANTHER" id="PTHR44858:SF1">
    <property type="entry name" value="UDP-N-ACETYLGLUCOSAMINE--PEPTIDE N-ACETYLGLUCOSAMINYLTRANSFERASE SPINDLY-RELATED"/>
    <property type="match status" value="1"/>
</dbReference>
<organism evidence="4 5">
    <name type="scientific">Angomonas deanei</name>
    <dbReference type="NCBI Taxonomy" id="59799"/>
    <lineage>
        <taxon>Eukaryota</taxon>
        <taxon>Discoba</taxon>
        <taxon>Euglenozoa</taxon>
        <taxon>Kinetoplastea</taxon>
        <taxon>Metakinetoplastina</taxon>
        <taxon>Trypanosomatida</taxon>
        <taxon>Trypanosomatidae</taxon>
        <taxon>Strigomonadinae</taxon>
        <taxon>Angomonas</taxon>
    </lineage>
</organism>
<evidence type="ECO:0000313" key="5">
    <source>
        <dbReference type="Proteomes" id="UP000515908"/>
    </source>
</evidence>
<evidence type="ECO:0000256" key="1">
    <source>
        <dbReference type="ARBA" id="ARBA00022737"/>
    </source>
</evidence>
<protein>
    <submittedName>
        <fullName evidence="4">Tetratricopeptide repeat, putative</fullName>
    </submittedName>
</protein>
<proteinExistence type="predicted"/>
<dbReference type="AlphaFoldDB" id="A0A7G2CA26"/>
<keyword evidence="1" id="KW-0677">Repeat</keyword>
<dbReference type="InterPro" id="IPR011990">
    <property type="entry name" value="TPR-like_helical_dom_sf"/>
</dbReference>
<dbReference type="Proteomes" id="UP000515908">
    <property type="component" value="Chromosome 06"/>
</dbReference>
<dbReference type="EMBL" id="LR877150">
    <property type="protein sequence ID" value="CAD2216409.1"/>
    <property type="molecule type" value="Genomic_DNA"/>
</dbReference>
<dbReference type="VEuPathDB" id="TriTrypDB:ADEAN_000387100"/>
<evidence type="ECO:0000256" key="3">
    <source>
        <dbReference type="SAM" id="Coils"/>
    </source>
</evidence>
<sequence length="550" mass="62049">MSVEECIKEATQLVQAGSLLEAKAFLEKALSTLENERNGLSGEGRKMYNPEENNQKTARVFRELGKIDLLSGKCAEALKMFELSSEAEPLTPECYVLRGSCYEKLGLMGEAFREYEKYIKLCKPSLEVLIHCGKCAVEAGELDAAESYLTRVLDAVHASNGSSGGDMSIYESHANFYLGYICIQRSRKENVSGPQAQALVERADEYFTLPRSDAPYLASYEANTAEAIEGGHYEVALSLLNSLCYLRPDDAHNYLRLAHVYHLKGDSENEWKALSKALLRFQGNSARRATHLARGMVFAEKVGDLERAIKDFTLVIDMEPDEEMDRCTPIAYLQRGETFRRRASTGTAKADDHQAALSDFKMFVDSVEQIKKAENCDDSAICDPNCITDTIITLASGAFHQSLFCEAARYFSIAISRGWEPIAPHVALREEGRRTVHDEVYLSLAHFVVSQYPVSEEIFKATYDGREWTNFDFKKQKTMERKDLDKGGFVCPSLSYLLVDSRYTALRALEPTVFTSLEMQLLDLWEPYRVEVEKVRDEMSTKSGRRGKRY</sequence>
<evidence type="ECO:0000256" key="2">
    <source>
        <dbReference type="ARBA" id="ARBA00022803"/>
    </source>
</evidence>
<dbReference type="InterPro" id="IPR050498">
    <property type="entry name" value="Ycf3"/>
</dbReference>
<dbReference type="SMART" id="SM00028">
    <property type="entry name" value="TPR"/>
    <property type="match status" value="6"/>
</dbReference>
<evidence type="ECO:0000313" key="4">
    <source>
        <dbReference type="EMBL" id="CAD2216409.1"/>
    </source>
</evidence>
<dbReference type="OrthoDB" id="271647at2759"/>
<feature type="coiled-coil region" evidence="3">
    <location>
        <begin position="16"/>
        <end position="43"/>
    </location>
</feature>
<dbReference type="InterPro" id="IPR019734">
    <property type="entry name" value="TPR_rpt"/>
</dbReference>
<keyword evidence="2" id="KW-0802">TPR repeat</keyword>
<dbReference type="PANTHER" id="PTHR44858">
    <property type="entry name" value="TETRATRICOPEPTIDE REPEAT PROTEIN 6"/>
    <property type="match status" value="1"/>
</dbReference>
<keyword evidence="3" id="KW-0175">Coiled coil</keyword>
<gene>
    <name evidence="4" type="ORF">ADEAN_000387100</name>
</gene>
<keyword evidence="5" id="KW-1185">Reference proteome</keyword>
<dbReference type="Pfam" id="PF13181">
    <property type="entry name" value="TPR_8"/>
    <property type="match status" value="1"/>
</dbReference>
<dbReference type="SUPFAM" id="SSF48452">
    <property type="entry name" value="TPR-like"/>
    <property type="match status" value="2"/>
</dbReference>